<protein>
    <submittedName>
        <fullName evidence="2">Uncharacterized protein</fullName>
    </submittedName>
</protein>
<organism evidence="2 3">
    <name type="scientific">Naganishia liquefaciens</name>
    <dbReference type="NCBI Taxonomy" id="104408"/>
    <lineage>
        <taxon>Eukaryota</taxon>
        <taxon>Fungi</taxon>
        <taxon>Dikarya</taxon>
        <taxon>Basidiomycota</taxon>
        <taxon>Agaricomycotina</taxon>
        <taxon>Tremellomycetes</taxon>
        <taxon>Filobasidiales</taxon>
        <taxon>Filobasidiaceae</taxon>
        <taxon>Naganishia</taxon>
    </lineage>
</organism>
<evidence type="ECO:0000313" key="2">
    <source>
        <dbReference type="EMBL" id="GHJ90395.1"/>
    </source>
</evidence>
<evidence type="ECO:0000313" key="3">
    <source>
        <dbReference type="Proteomes" id="UP000620104"/>
    </source>
</evidence>
<accession>A0A8H3U053</accession>
<feature type="region of interest" description="Disordered" evidence="1">
    <location>
        <begin position="1"/>
        <end position="38"/>
    </location>
</feature>
<gene>
    <name evidence="2" type="ORF">NliqN6_6797</name>
</gene>
<proteinExistence type="predicted"/>
<comment type="caution">
    <text evidence="2">The sequence shown here is derived from an EMBL/GenBank/DDBJ whole genome shotgun (WGS) entry which is preliminary data.</text>
</comment>
<keyword evidence="3" id="KW-1185">Reference proteome</keyword>
<sequence>MESLFTRGASKAGQDSGDDEEPNLAAGSSADGREKQKVLKRIGRDADGGVVLGVDNVPREKCLESACAYISKAEFNIPGELIQKLKEDLSQMIKEMAKQYGKRSATREKKKKGIHKHSIFRAVGGFVGHNFCRTPGGKVEQEYIEARLLELQTYWMRYCAKEGDL</sequence>
<dbReference type="AlphaFoldDB" id="A0A8H3U053"/>
<dbReference type="EMBL" id="BLZA01000058">
    <property type="protein sequence ID" value="GHJ90395.1"/>
    <property type="molecule type" value="Genomic_DNA"/>
</dbReference>
<name>A0A8H3U053_9TREE</name>
<reference evidence="2" key="1">
    <citation type="submission" date="2020-07" db="EMBL/GenBank/DDBJ databases">
        <title>Draft Genome Sequence of a Deep-Sea Yeast, Naganishia (Cryptococcus) liquefaciens strain N6.</title>
        <authorList>
            <person name="Han Y.W."/>
            <person name="Kajitani R."/>
            <person name="Morimoto H."/>
            <person name="Parhat M."/>
            <person name="Tsubouchi H."/>
            <person name="Bakenova O."/>
            <person name="Ogata M."/>
            <person name="Argunhan B."/>
            <person name="Aoki R."/>
            <person name="Kajiwara S."/>
            <person name="Itoh T."/>
            <person name="Iwasaki H."/>
        </authorList>
    </citation>
    <scope>NUCLEOTIDE SEQUENCE</scope>
    <source>
        <strain evidence="2">N6</strain>
    </source>
</reference>
<evidence type="ECO:0000256" key="1">
    <source>
        <dbReference type="SAM" id="MobiDB-lite"/>
    </source>
</evidence>
<dbReference type="Proteomes" id="UP000620104">
    <property type="component" value="Unassembled WGS sequence"/>
</dbReference>